<comment type="caution">
    <text evidence="5">The sequence shown here is derived from an EMBL/GenBank/DDBJ whole genome shotgun (WGS) entry which is preliminary data.</text>
</comment>
<dbReference type="CDD" id="cd03221">
    <property type="entry name" value="ABCF_EF-3"/>
    <property type="match status" value="2"/>
</dbReference>
<dbReference type="PROSITE" id="PS00211">
    <property type="entry name" value="ABC_TRANSPORTER_1"/>
    <property type="match status" value="2"/>
</dbReference>
<dbReference type="STRING" id="1291052.FC18_GL001709"/>
<evidence type="ECO:0000256" key="3">
    <source>
        <dbReference type="SAM" id="MobiDB-lite"/>
    </source>
</evidence>
<dbReference type="PANTHER" id="PTHR42855">
    <property type="entry name" value="ABC TRANSPORTER ATP-BINDING SUBUNIT"/>
    <property type="match status" value="1"/>
</dbReference>
<protein>
    <submittedName>
        <fullName evidence="5">ABC transporter, ATP-binding protein</fullName>
    </submittedName>
</protein>
<dbReference type="SUPFAM" id="SSF52540">
    <property type="entry name" value="P-loop containing nucleoside triphosphate hydrolases"/>
    <property type="match status" value="2"/>
</dbReference>
<feature type="domain" description="ABC transporter" evidence="4">
    <location>
        <begin position="4"/>
        <end position="214"/>
    </location>
</feature>
<proteinExistence type="predicted"/>
<gene>
    <name evidence="5" type="ORF">FC18_GL001709</name>
</gene>
<dbReference type="EMBL" id="AYYO01000037">
    <property type="protein sequence ID" value="KRM55002.1"/>
    <property type="molecule type" value="Genomic_DNA"/>
</dbReference>
<evidence type="ECO:0000259" key="4">
    <source>
        <dbReference type="PROSITE" id="PS50893"/>
    </source>
</evidence>
<evidence type="ECO:0000256" key="2">
    <source>
        <dbReference type="ARBA" id="ARBA00022840"/>
    </source>
</evidence>
<dbReference type="InterPro" id="IPR027417">
    <property type="entry name" value="P-loop_NTPase"/>
</dbReference>
<evidence type="ECO:0000313" key="6">
    <source>
        <dbReference type="Proteomes" id="UP000051679"/>
    </source>
</evidence>
<keyword evidence="6" id="KW-1185">Reference proteome</keyword>
<sequence>MSSITITNLTFAYPGHENIFTNQNLTLDTSWHLGLTGRNGRGKTTLLNLLRGKLHGGSNTNIAVPVTLNYFPQTIPDETLDAWQVVDAVSDVELWQVQRELTQMGVAEDVLYRPYATLSGGEQTKLLLAVLFADTVSFTLIDEPTNHLDHAGRQQVAAYLARKDQGFIVISHDRDFLDAATDHTLTIEKQQLVLTQGNFGAYEHAKARKDQNELDEQAKLKKDIGRLKQSASAKADWSMSRESDIHGDPHVKGSGGTGHSGFVTARAARLMKKSKTIEHRMDKEIADKEALLKNIEYIDPLALDYAPDHHQVLLRVRDLTLSFNGQPLFAPLTFEVKRGDRVALVGPNGAGKSSLLAAILQQATAATVTGQQVAPFTGTISGEIDLAQSASRALVRQQYADNKGLLPAFAEARKLNFQDLLNNLHKLGVERSVFNVPIEEMSGGQQKKVELAASMATTAAFYIWDEPLNYLDVFNQDQIIQVLKQVQPTMLFTEHDTHFIDAVATKTIELQPLTK</sequence>
<dbReference type="InterPro" id="IPR017871">
    <property type="entry name" value="ABC_transporter-like_CS"/>
</dbReference>
<feature type="domain" description="ABC transporter" evidence="4">
    <location>
        <begin position="314"/>
        <end position="512"/>
    </location>
</feature>
<dbReference type="GO" id="GO:0016887">
    <property type="term" value="F:ATP hydrolysis activity"/>
    <property type="evidence" value="ECO:0007669"/>
    <property type="project" value="InterPro"/>
</dbReference>
<name>A0A0R1ZKU5_9LACO</name>
<dbReference type="InterPro" id="IPR003593">
    <property type="entry name" value="AAA+_ATPase"/>
</dbReference>
<dbReference type="PATRIC" id="fig|1291052.5.peg.1748"/>
<organism evidence="5 6">
    <name type="scientific">Lacticaseibacillus sharpeae JCM 1186 = DSM 20505</name>
    <dbReference type="NCBI Taxonomy" id="1291052"/>
    <lineage>
        <taxon>Bacteria</taxon>
        <taxon>Bacillati</taxon>
        <taxon>Bacillota</taxon>
        <taxon>Bacilli</taxon>
        <taxon>Lactobacillales</taxon>
        <taxon>Lactobacillaceae</taxon>
        <taxon>Lacticaseibacillus</taxon>
    </lineage>
</organism>
<dbReference type="Proteomes" id="UP000051679">
    <property type="component" value="Unassembled WGS sequence"/>
</dbReference>
<feature type="compositionally biased region" description="Basic and acidic residues" evidence="3">
    <location>
        <begin position="239"/>
        <end position="251"/>
    </location>
</feature>
<keyword evidence="2 5" id="KW-0067">ATP-binding</keyword>
<dbReference type="OrthoDB" id="9762369at2"/>
<dbReference type="AlphaFoldDB" id="A0A0R1ZKU5"/>
<dbReference type="NCBIfam" id="NF000355">
    <property type="entry name" value="ribo_prot_ABC_F"/>
    <property type="match status" value="1"/>
</dbReference>
<dbReference type="PANTHER" id="PTHR42855:SF2">
    <property type="entry name" value="DRUG RESISTANCE ABC TRANSPORTER,ATP-BINDING PROTEIN"/>
    <property type="match status" value="1"/>
</dbReference>
<keyword evidence="1" id="KW-0547">Nucleotide-binding</keyword>
<dbReference type="Pfam" id="PF00005">
    <property type="entry name" value="ABC_tran"/>
    <property type="match status" value="2"/>
</dbReference>
<dbReference type="Gene3D" id="3.40.50.300">
    <property type="entry name" value="P-loop containing nucleotide triphosphate hydrolases"/>
    <property type="match status" value="2"/>
</dbReference>
<dbReference type="InterPro" id="IPR051309">
    <property type="entry name" value="ABCF_ATPase"/>
</dbReference>
<dbReference type="GO" id="GO:0005524">
    <property type="term" value="F:ATP binding"/>
    <property type="evidence" value="ECO:0007669"/>
    <property type="project" value="UniProtKB-KW"/>
</dbReference>
<accession>A0A0R1ZKU5</accession>
<dbReference type="SMART" id="SM00382">
    <property type="entry name" value="AAA"/>
    <property type="match status" value="2"/>
</dbReference>
<feature type="region of interest" description="Disordered" evidence="3">
    <location>
        <begin position="238"/>
        <end position="259"/>
    </location>
</feature>
<dbReference type="PROSITE" id="PS50893">
    <property type="entry name" value="ABC_TRANSPORTER_2"/>
    <property type="match status" value="2"/>
</dbReference>
<dbReference type="RefSeq" id="WP_054678034.1">
    <property type="nucleotide sequence ID" value="NZ_AYYO01000037.1"/>
</dbReference>
<reference evidence="5 6" key="1">
    <citation type="journal article" date="2015" name="Genome Announc.">
        <title>Expanding the biotechnology potential of lactobacilli through comparative genomics of 213 strains and associated genera.</title>
        <authorList>
            <person name="Sun Z."/>
            <person name="Harris H.M."/>
            <person name="McCann A."/>
            <person name="Guo C."/>
            <person name="Argimon S."/>
            <person name="Zhang W."/>
            <person name="Yang X."/>
            <person name="Jeffery I.B."/>
            <person name="Cooney J.C."/>
            <person name="Kagawa T.F."/>
            <person name="Liu W."/>
            <person name="Song Y."/>
            <person name="Salvetti E."/>
            <person name="Wrobel A."/>
            <person name="Rasinkangas P."/>
            <person name="Parkhill J."/>
            <person name="Rea M.C."/>
            <person name="O'Sullivan O."/>
            <person name="Ritari J."/>
            <person name="Douillard F.P."/>
            <person name="Paul Ross R."/>
            <person name="Yang R."/>
            <person name="Briner A.E."/>
            <person name="Felis G.E."/>
            <person name="de Vos W.M."/>
            <person name="Barrangou R."/>
            <person name="Klaenhammer T.R."/>
            <person name="Caufield P.W."/>
            <person name="Cui Y."/>
            <person name="Zhang H."/>
            <person name="O'Toole P.W."/>
        </authorList>
    </citation>
    <scope>NUCLEOTIDE SEQUENCE [LARGE SCALE GENOMIC DNA]</scope>
    <source>
        <strain evidence="5 6">DSM 20505</strain>
    </source>
</reference>
<evidence type="ECO:0000313" key="5">
    <source>
        <dbReference type="EMBL" id="KRM55002.1"/>
    </source>
</evidence>
<evidence type="ECO:0000256" key="1">
    <source>
        <dbReference type="ARBA" id="ARBA00022741"/>
    </source>
</evidence>
<dbReference type="InterPro" id="IPR003439">
    <property type="entry name" value="ABC_transporter-like_ATP-bd"/>
</dbReference>